<reference evidence="1" key="1">
    <citation type="journal article" date="2019" name="bioRxiv">
        <title>The Genome of the Zebra Mussel, Dreissena polymorpha: A Resource for Invasive Species Research.</title>
        <authorList>
            <person name="McCartney M.A."/>
            <person name="Auch B."/>
            <person name="Kono T."/>
            <person name="Mallez S."/>
            <person name="Zhang Y."/>
            <person name="Obille A."/>
            <person name="Becker A."/>
            <person name="Abrahante J.E."/>
            <person name="Garbe J."/>
            <person name="Badalamenti J.P."/>
            <person name="Herman A."/>
            <person name="Mangelson H."/>
            <person name="Liachko I."/>
            <person name="Sullivan S."/>
            <person name="Sone E.D."/>
            <person name="Koren S."/>
            <person name="Silverstein K.A.T."/>
            <person name="Beckman K.B."/>
            <person name="Gohl D.M."/>
        </authorList>
    </citation>
    <scope>NUCLEOTIDE SEQUENCE</scope>
    <source>
        <strain evidence="1">Duluth1</strain>
        <tissue evidence="1">Whole animal</tissue>
    </source>
</reference>
<evidence type="ECO:0000313" key="2">
    <source>
        <dbReference type="Proteomes" id="UP000828390"/>
    </source>
</evidence>
<sequence>MAYLSRQDFIDSTPDNKLLHMFDELRYIRKEQLNCSKNLEEFQKSLTQVDQKIGHIINVTNSQTELLRAVAYKSIDARSRRNNLIFRGITETREEDCFAVIADFLESKLDVNSRDVYMARAHRLGKRVQGKNFNKRPIIVNCRDYGDISYVMSKVSRLKKTIRVIQLTMTTQKKFKVQDLDSGHC</sequence>
<accession>A0A9D3YE28</accession>
<dbReference type="Proteomes" id="UP000828390">
    <property type="component" value="Unassembled WGS sequence"/>
</dbReference>
<keyword evidence="2" id="KW-1185">Reference proteome</keyword>
<proteinExistence type="predicted"/>
<comment type="caution">
    <text evidence="1">The sequence shown here is derived from an EMBL/GenBank/DDBJ whole genome shotgun (WGS) entry which is preliminary data.</text>
</comment>
<name>A0A9D3YE28_DREPO</name>
<evidence type="ECO:0000313" key="1">
    <source>
        <dbReference type="EMBL" id="KAH3698643.1"/>
    </source>
</evidence>
<reference evidence="1" key="2">
    <citation type="submission" date="2020-11" db="EMBL/GenBank/DDBJ databases">
        <authorList>
            <person name="McCartney M.A."/>
            <person name="Auch B."/>
            <person name="Kono T."/>
            <person name="Mallez S."/>
            <person name="Becker A."/>
            <person name="Gohl D.M."/>
            <person name="Silverstein K.A.T."/>
            <person name="Koren S."/>
            <person name="Bechman K.B."/>
            <person name="Herman A."/>
            <person name="Abrahante J.E."/>
            <person name="Garbe J."/>
        </authorList>
    </citation>
    <scope>NUCLEOTIDE SEQUENCE</scope>
    <source>
        <strain evidence="1">Duluth1</strain>
        <tissue evidence="1">Whole animal</tissue>
    </source>
</reference>
<dbReference type="EMBL" id="JAIWYP010000016">
    <property type="protein sequence ID" value="KAH3698643.1"/>
    <property type="molecule type" value="Genomic_DNA"/>
</dbReference>
<dbReference type="AlphaFoldDB" id="A0A9D3YE28"/>
<gene>
    <name evidence="1" type="ORF">DPMN_086188</name>
</gene>
<organism evidence="1 2">
    <name type="scientific">Dreissena polymorpha</name>
    <name type="common">Zebra mussel</name>
    <name type="synonym">Mytilus polymorpha</name>
    <dbReference type="NCBI Taxonomy" id="45954"/>
    <lineage>
        <taxon>Eukaryota</taxon>
        <taxon>Metazoa</taxon>
        <taxon>Spiralia</taxon>
        <taxon>Lophotrochozoa</taxon>
        <taxon>Mollusca</taxon>
        <taxon>Bivalvia</taxon>
        <taxon>Autobranchia</taxon>
        <taxon>Heteroconchia</taxon>
        <taxon>Euheterodonta</taxon>
        <taxon>Imparidentia</taxon>
        <taxon>Neoheterodontei</taxon>
        <taxon>Myida</taxon>
        <taxon>Dreissenoidea</taxon>
        <taxon>Dreissenidae</taxon>
        <taxon>Dreissena</taxon>
    </lineage>
</organism>
<dbReference type="Gene3D" id="3.30.70.1820">
    <property type="entry name" value="L1 transposable element, RRM domain"/>
    <property type="match status" value="1"/>
</dbReference>
<protein>
    <submittedName>
        <fullName evidence="1">Uncharacterized protein</fullName>
    </submittedName>
</protein>